<dbReference type="EMBL" id="JAPFFF010000005">
    <property type="protein sequence ID" value="KAK8888788.1"/>
    <property type="molecule type" value="Genomic_DNA"/>
</dbReference>
<accession>A0ABR2KCE4</accession>
<sequence>MSTSEFKHLTRKQLIDMIIELRAENERLNNELMNENDDNEIEKEPIKQCQFLQKQLDSIKQELQRYKNKFDCKTPEQFMKLYDWADRIDLKDIQKHLLAETGLKYSIAKLSRELPDFGYNITKCGNRSTSYANRKPEGYIYLVQLNKHKDTTIYKTGKHSK</sequence>
<name>A0ABR2KCE4_9EUKA</name>
<proteinExistence type="predicted"/>
<comment type="caution">
    <text evidence="2">The sequence shown here is derived from an EMBL/GenBank/DDBJ whole genome shotgun (WGS) entry which is preliminary data.</text>
</comment>
<gene>
    <name evidence="2" type="ORF">M9Y10_033527</name>
</gene>
<evidence type="ECO:0000313" key="3">
    <source>
        <dbReference type="Proteomes" id="UP001470230"/>
    </source>
</evidence>
<protein>
    <submittedName>
        <fullName evidence="2">Uncharacterized protein</fullName>
    </submittedName>
</protein>
<reference evidence="2 3" key="1">
    <citation type="submission" date="2024-04" db="EMBL/GenBank/DDBJ databases">
        <title>Tritrichomonas musculus Genome.</title>
        <authorList>
            <person name="Alves-Ferreira E."/>
            <person name="Grigg M."/>
            <person name="Lorenzi H."/>
            <person name="Galac M."/>
        </authorList>
    </citation>
    <scope>NUCLEOTIDE SEQUENCE [LARGE SCALE GENOMIC DNA]</scope>
    <source>
        <strain evidence="2 3">EAF2021</strain>
    </source>
</reference>
<keyword evidence="1" id="KW-0175">Coiled coil</keyword>
<dbReference type="Proteomes" id="UP001470230">
    <property type="component" value="Unassembled WGS sequence"/>
</dbReference>
<organism evidence="2 3">
    <name type="scientific">Tritrichomonas musculus</name>
    <dbReference type="NCBI Taxonomy" id="1915356"/>
    <lineage>
        <taxon>Eukaryota</taxon>
        <taxon>Metamonada</taxon>
        <taxon>Parabasalia</taxon>
        <taxon>Tritrichomonadida</taxon>
        <taxon>Tritrichomonadidae</taxon>
        <taxon>Tritrichomonas</taxon>
    </lineage>
</organism>
<keyword evidence="3" id="KW-1185">Reference proteome</keyword>
<feature type="coiled-coil region" evidence="1">
    <location>
        <begin position="11"/>
        <end position="69"/>
    </location>
</feature>
<evidence type="ECO:0000256" key="1">
    <source>
        <dbReference type="SAM" id="Coils"/>
    </source>
</evidence>
<evidence type="ECO:0000313" key="2">
    <source>
        <dbReference type="EMBL" id="KAK8888788.1"/>
    </source>
</evidence>